<feature type="active site" description="Nucleophile; Schiff-base intermediate with DNA; for 5'-dRP lyase activity" evidence="3">
    <location>
        <position position="391"/>
    </location>
</feature>
<dbReference type="InterPro" id="IPR028207">
    <property type="entry name" value="DNA_pol_B_palm_palm"/>
</dbReference>
<dbReference type="Pfam" id="PF14792">
    <property type="entry name" value="DNA_pol_B_palm"/>
    <property type="match status" value="1"/>
</dbReference>
<dbReference type="SUPFAM" id="SSF81301">
    <property type="entry name" value="Nucleotidyltransferase"/>
    <property type="match status" value="1"/>
</dbReference>
<dbReference type="GO" id="GO:0008270">
    <property type="term" value="F:zinc ion binding"/>
    <property type="evidence" value="ECO:0007669"/>
    <property type="project" value="InterPro"/>
</dbReference>
<dbReference type="InterPro" id="IPR003583">
    <property type="entry name" value="Hlx-hairpin-Hlx_DNA-bd_motif"/>
</dbReference>
<dbReference type="OrthoDB" id="205514at2759"/>
<feature type="non-terminal residue" evidence="6">
    <location>
        <position position="501"/>
    </location>
</feature>
<feature type="region of interest" description="Disordered" evidence="4">
    <location>
        <begin position="84"/>
        <end position="218"/>
    </location>
</feature>
<keyword evidence="7" id="KW-1185">Reference proteome</keyword>
<feature type="compositionally biased region" description="Low complexity" evidence="4">
    <location>
        <begin position="169"/>
        <end position="179"/>
    </location>
</feature>
<feature type="region of interest" description="Disordered" evidence="4">
    <location>
        <begin position="241"/>
        <end position="265"/>
    </location>
</feature>
<comment type="caution">
    <text evidence="6">The sequence shown here is derived from an EMBL/GenBank/DDBJ whole genome shotgun (WGS) entry which is preliminary data.</text>
</comment>
<dbReference type="Proteomes" id="UP000023152">
    <property type="component" value="Unassembled WGS sequence"/>
</dbReference>
<dbReference type="InterPro" id="IPR002054">
    <property type="entry name" value="DNA-dir_DNA_pol_X"/>
</dbReference>
<name>X6NMD3_RETFI</name>
<evidence type="ECO:0000256" key="4">
    <source>
        <dbReference type="SAM" id="MobiDB-lite"/>
    </source>
</evidence>
<feature type="compositionally biased region" description="Basic and acidic residues" evidence="4">
    <location>
        <begin position="84"/>
        <end position="93"/>
    </location>
</feature>
<dbReference type="InterPro" id="IPR010996">
    <property type="entry name" value="HHH_MUS81"/>
</dbReference>
<feature type="compositionally biased region" description="Basic residues" evidence="4">
    <location>
        <begin position="282"/>
        <end position="294"/>
    </location>
</feature>
<dbReference type="PANTHER" id="PTHR11276:SF42">
    <property type="entry name" value="DNA POLYMERASE BETA"/>
    <property type="match status" value="1"/>
</dbReference>
<feature type="compositionally biased region" description="Basic and acidic residues" evidence="4">
    <location>
        <begin position="241"/>
        <end position="252"/>
    </location>
</feature>
<dbReference type="SMART" id="SM00483">
    <property type="entry name" value="POLXc"/>
    <property type="match status" value="1"/>
</dbReference>
<dbReference type="Gene3D" id="1.10.150.110">
    <property type="entry name" value="DNA polymerase beta, N-terminal domain-like"/>
    <property type="match status" value="1"/>
</dbReference>
<dbReference type="GO" id="GO:0003887">
    <property type="term" value="F:DNA-directed DNA polymerase activity"/>
    <property type="evidence" value="ECO:0007669"/>
    <property type="project" value="InterPro"/>
</dbReference>
<gene>
    <name evidence="6" type="ORF">RFI_09736</name>
</gene>
<feature type="compositionally biased region" description="Basic and acidic residues" evidence="4">
    <location>
        <begin position="101"/>
        <end position="115"/>
    </location>
</feature>
<evidence type="ECO:0000313" key="6">
    <source>
        <dbReference type="EMBL" id="ETO27395.1"/>
    </source>
</evidence>
<feature type="region of interest" description="Disordered" evidence="4">
    <location>
        <begin position="281"/>
        <end position="329"/>
    </location>
</feature>
<dbReference type="InterPro" id="IPR018123">
    <property type="entry name" value="WWE-dom_subgr"/>
</dbReference>
<dbReference type="PROSITE" id="PS50918">
    <property type="entry name" value="WWE"/>
    <property type="match status" value="1"/>
</dbReference>
<dbReference type="GO" id="GO:0006284">
    <property type="term" value="P:base-excision repair"/>
    <property type="evidence" value="ECO:0007669"/>
    <property type="project" value="TreeGrafter"/>
</dbReference>
<dbReference type="PANTHER" id="PTHR11276">
    <property type="entry name" value="DNA POLYMERASE TYPE-X FAMILY MEMBER"/>
    <property type="match status" value="1"/>
</dbReference>
<dbReference type="SUPFAM" id="SSF81585">
    <property type="entry name" value="PsbU/PolX domain-like"/>
    <property type="match status" value="1"/>
</dbReference>
<reference evidence="6 7" key="1">
    <citation type="journal article" date="2013" name="Curr. Biol.">
        <title>The Genome of the Foraminiferan Reticulomyxa filosa.</title>
        <authorList>
            <person name="Glockner G."/>
            <person name="Hulsmann N."/>
            <person name="Schleicher M."/>
            <person name="Noegel A.A."/>
            <person name="Eichinger L."/>
            <person name="Gallinger C."/>
            <person name="Pawlowski J."/>
            <person name="Sierra R."/>
            <person name="Euteneuer U."/>
            <person name="Pillet L."/>
            <person name="Moustafa A."/>
            <person name="Platzer M."/>
            <person name="Groth M."/>
            <person name="Szafranski K."/>
            <person name="Schliwa M."/>
        </authorList>
    </citation>
    <scope>NUCLEOTIDE SEQUENCE [LARGE SCALE GENOMIC DNA]</scope>
</reference>
<dbReference type="Pfam" id="PF14716">
    <property type="entry name" value="HHH_8"/>
    <property type="match status" value="1"/>
</dbReference>
<dbReference type="InterPro" id="IPR037197">
    <property type="entry name" value="WWE_dom_sf"/>
</dbReference>
<dbReference type="InterPro" id="IPR022312">
    <property type="entry name" value="DNA_pol_X"/>
</dbReference>
<dbReference type="Pfam" id="PF02825">
    <property type="entry name" value="WWE"/>
    <property type="match status" value="1"/>
</dbReference>
<feature type="domain" description="WWE" evidence="5">
    <location>
        <begin position="1"/>
        <end position="71"/>
    </location>
</feature>
<evidence type="ECO:0000259" key="5">
    <source>
        <dbReference type="PROSITE" id="PS50918"/>
    </source>
</evidence>
<dbReference type="Gene3D" id="1.10.150.20">
    <property type="entry name" value="5' to 3' exonuclease, C-terminal subdomain"/>
    <property type="match status" value="1"/>
</dbReference>
<dbReference type="AlphaFoldDB" id="X6NMD3"/>
<dbReference type="SUPFAM" id="SSF117839">
    <property type="entry name" value="WWE domain"/>
    <property type="match status" value="1"/>
</dbReference>
<dbReference type="SMART" id="SM00678">
    <property type="entry name" value="WWE"/>
    <property type="match status" value="1"/>
</dbReference>
<sequence length="501" mass="56236">MYVWEWHGGSDWHEYPAYVSEALELAYNKGTLKIMVDIHDSTNGDFYTYEMDLTTFHQVNPRTSKKRPIHRVKWDLYSLDEGTESKEESKKASVDSVANVENDKKEVQVHSKDVEVNIAKPAKTQEVKVDMKDSTKKKEGGGGKGTNESSLAFENKMVANRNEAKPSNESKSSSSQQPSFLANKSKTGMADLSSDEEASITKVATTRPKKTGSGVQSSLPALFGVPVITVSSSLFKHNWKEENPVKAEEEKLSTPSKKKRTLKETTEECNRALSTCIDTCSKHTHTHTHPKKKKDSPTKRQRLNDNISSATKVEPVESSNSNANTGNGAELNKELIEPLWEMYLIEKNAGQRHKANAYSKACKQLRECNYKITSTAEAEQLPGIGKKIALKIKEILETGHLKKVHGIGPVKAKELAQVHNISTIDELRKHTNLLNNAQKIGLKYFDDLQTRIPRERIEHITKQISLELEAIYPNIVVNVCGSFRRGYNNNNNKGERNQSFK</sequence>
<protein>
    <recommendedName>
        <fullName evidence="5">WWE domain-containing protein</fullName>
    </recommendedName>
</protein>
<feature type="compositionally biased region" description="Low complexity" evidence="4">
    <location>
        <begin position="318"/>
        <end position="329"/>
    </location>
</feature>
<dbReference type="FunFam" id="1.10.150.110:FF:000005">
    <property type="entry name" value="DNA polymerase POL4"/>
    <property type="match status" value="1"/>
</dbReference>
<dbReference type="SMART" id="SM00278">
    <property type="entry name" value="HhH1"/>
    <property type="match status" value="2"/>
</dbReference>
<organism evidence="6 7">
    <name type="scientific">Reticulomyxa filosa</name>
    <dbReference type="NCBI Taxonomy" id="46433"/>
    <lineage>
        <taxon>Eukaryota</taxon>
        <taxon>Sar</taxon>
        <taxon>Rhizaria</taxon>
        <taxon>Retaria</taxon>
        <taxon>Foraminifera</taxon>
        <taxon>Monothalamids</taxon>
        <taxon>Reticulomyxidae</taxon>
        <taxon>Reticulomyxa</taxon>
    </lineage>
</organism>
<evidence type="ECO:0000256" key="3">
    <source>
        <dbReference type="PIRSR" id="PIRSR622312-50"/>
    </source>
</evidence>
<accession>X6NMD3</accession>
<proteinExistence type="predicted"/>
<feature type="compositionally biased region" description="Basic and acidic residues" evidence="4">
    <location>
        <begin position="123"/>
        <end position="141"/>
    </location>
</feature>
<dbReference type="InterPro" id="IPR004170">
    <property type="entry name" value="WWE_dom"/>
</dbReference>
<dbReference type="Gene3D" id="3.30.720.50">
    <property type="match status" value="1"/>
</dbReference>
<dbReference type="InterPro" id="IPR043519">
    <property type="entry name" value="NT_sf"/>
</dbReference>
<dbReference type="SUPFAM" id="SSF47802">
    <property type="entry name" value="DNA polymerase beta, N-terminal domain-like"/>
    <property type="match status" value="1"/>
</dbReference>
<keyword evidence="2" id="KW-0235">DNA replication</keyword>
<dbReference type="GO" id="GO:0006303">
    <property type="term" value="P:double-strand break repair via nonhomologous end joining"/>
    <property type="evidence" value="ECO:0007669"/>
    <property type="project" value="TreeGrafter"/>
</dbReference>
<dbReference type="GO" id="GO:0005634">
    <property type="term" value="C:nucleus"/>
    <property type="evidence" value="ECO:0007669"/>
    <property type="project" value="TreeGrafter"/>
</dbReference>
<keyword evidence="1" id="KW-0237">DNA synthesis</keyword>
<dbReference type="GO" id="GO:0003677">
    <property type="term" value="F:DNA binding"/>
    <property type="evidence" value="ECO:0007669"/>
    <property type="project" value="InterPro"/>
</dbReference>
<evidence type="ECO:0000256" key="2">
    <source>
        <dbReference type="ARBA" id="ARBA00022705"/>
    </source>
</evidence>
<evidence type="ECO:0000313" key="7">
    <source>
        <dbReference type="Proteomes" id="UP000023152"/>
    </source>
</evidence>
<dbReference type="EMBL" id="ASPP01007286">
    <property type="protein sequence ID" value="ETO27395.1"/>
    <property type="molecule type" value="Genomic_DNA"/>
</dbReference>
<dbReference type="InterPro" id="IPR027421">
    <property type="entry name" value="DNA_pol_lamdba_lyase_dom_sf"/>
</dbReference>
<evidence type="ECO:0000256" key="1">
    <source>
        <dbReference type="ARBA" id="ARBA00022634"/>
    </source>
</evidence>
<dbReference type="Gene3D" id="3.30.460.10">
    <property type="entry name" value="Beta Polymerase, domain 2"/>
    <property type="match status" value="1"/>
</dbReference>